<dbReference type="Pfam" id="PF01103">
    <property type="entry name" value="Omp85"/>
    <property type="match status" value="1"/>
</dbReference>
<keyword evidence="9" id="KW-1185">Reference proteome</keyword>
<feature type="short sequence motif" description="GXGXXG" evidence="6">
    <location>
        <begin position="36"/>
        <end position="41"/>
    </location>
</feature>
<evidence type="ECO:0000259" key="7">
    <source>
        <dbReference type="PROSITE" id="PS51635"/>
    </source>
</evidence>
<dbReference type="PROSITE" id="PS51635">
    <property type="entry name" value="PNPLA"/>
    <property type="match status" value="1"/>
</dbReference>
<dbReference type="PANTHER" id="PTHR14226">
    <property type="entry name" value="NEUROPATHY TARGET ESTERASE/SWISS CHEESE D.MELANOGASTER"/>
    <property type="match status" value="1"/>
</dbReference>
<evidence type="ECO:0000313" key="8">
    <source>
        <dbReference type="EMBL" id="UXH78392.1"/>
    </source>
</evidence>
<dbReference type="InterPro" id="IPR050301">
    <property type="entry name" value="NTE"/>
</dbReference>
<evidence type="ECO:0000256" key="1">
    <source>
        <dbReference type="ARBA" id="ARBA00004370"/>
    </source>
</evidence>
<proteinExistence type="predicted"/>
<evidence type="ECO:0000256" key="5">
    <source>
        <dbReference type="ARBA" id="ARBA00023136"/>
    </source>
</evidence>
<name>A0ABY6B0C1_9BURK</name>
<dbReference type="InterPro" id="IPR000184">
    <property type="entry name" value="Bac_surfAg_D15"/>
</dbReference>
<evidence type="ECO:0000256" key="3">
    <source>
        <dbReference type="ARBA" id="ARBA00022963"/>
    </source>
</evidence>
<keyword evidence="5" id="KW-0472">Membrane</keyword>
<evidence type="ECO:0000256" key="4">
    <source>
        <dbReference type="ARBA" id="ARBA00023098"/>
    </source>
</evidence>
<dbReference type="InterPro" id="IPR002641">
    <property type="entry name" value="PNPLA_dom"/>
</dbReference>
<feature type="short sequence motif" description="GXSXG" evidence="6">
    <location>
        <begin position="63"/>
        <end position="67"/>
    </location>
</feature>
<dbReference type="InterPro" id="IPR016035">
    <property type="entry name" value="Acyl_Trfase/lysoPLipase"/>
</dbReference>
<accession>A0ABY6B0C1</accession>
<dbReference type="CDD" id="cd07205">
    <property type="entry name" value="Pat_PNPLA6_PNPLA7_NTE1_like"/>
    <property type="match status" value="1"/>
</dbReference>
<dbReference type="RefSeq" id="WP_261758182.1">
    <property type="nucleotide sequence ID" value="NZ_CP104562.2"/>
</dbReference>
<feature type="short sequence motif" description="DGA/G" evidence="6">
    <location>
        <begin position="210"/>
        <end position="212"/>
    </location>
</feature>
<feature type="domain" description="PNPLA" evidence="7">
    <location>
        <begin position="32"/>
        <end position="223"/>
    </location>
</feature>
<dbReference type="Gene3D" id="2.40.160.50">
    <property type="entry name" value="membrane protein fhac: a member of the omp85/tpsb transporter family"/>
    <property type="match status" value="1"/>
</dbReference>
<dbReference type="InterPro" id="IPR010827">
    <property type="entry name" value="BamA/TamA_POTRA"/>
</dbReference>
<dbReference type="Gene3D" id="3.10.20.310">
    <property type="entry name" value="membrane protein fhac"/>
    <property type="match status" value="1"/>
</dbReference>
<evidence type="ECO:0000256" key="6">
    <source>
        <dbReference type="PROSITE-ProRule" id="PRU01161"/>
    </source>
</evidence>
<gene>
    <name evidence="8" type="ORF">N4261_00145</name>
</gene>
<dbReference type="Proteomes" id="UP001064933">
    <property type="component" value="Chromosome"/>
</dbReference>
<keyword evidence="2 6" id="KW-0378">Hydrolase</keyword>
<reference evidence="8" key="1">
    <citation type="submission" date="2022-10" db="EMBL/GenBank/DDBJ databases">
        <title>Characterization and whole genome sequencing of a new Roseateles species, isolated from fresh water.</title>
        <authorList>
            <person name="Guliayeva D.Y."/>
            <person name="Akhremchuk A.E."/>
            <person name="Sikolenko M.A."/>
            <person name="Valentovich L.N."/>
            <person name="Sidarenka A.V."/>
        </authorList>
    </citation>
    <scope>NUCLEOTIDE SEQUENCE</scope>
    <source>
        <strain evidence="8">BIM B-1768</strain>
    </source>
</reference>
<evidence type="ECO:0000256" key="2">
    <source>
        <dbReference type="ARBA" id="ARBA00022801"/>
    </source>
</evidence>
<dbReference type="SUPFAM" id="SSF52151">
    <property type="entry name" value="FabD/lysophospholipase-like"/>
    <property type="match status" value="1"/>
</dbReference>
<organism evidence="8 9">
    <name type="scientific">Roseateles amylovorans</name>
    <dbReference type="NCBI Taxonomy" id="2978473"/>
    <lineage>
        <taxon>Bacteria</taxon>
        <taxon>Pseudomonadati</taxon>
        <taxon>Pseudomonadota</taxon>
        <taxon>Betaproteobacteria</taxon>
        <taxon>Burkholderiales</taxon>
        <taxon>Sphaerotilaceae</taxon>
        <taxon>Roseateles</taxon>
    </lineage>
</organism>
<comment type="subcellular location">
    <subcellularLocation>
        <location evidence="1">Membrane</location>
    </subcellularLocation>
</comment>
<dbReference type="Pfam" id="PF07244">
    <property type="entry name" value="POTRA"/>
    <property type="match status" value="1"/>
</dbReference>
<dbReference type="Gene3D" id="3.40.1090.10">
    <property type="entry name" value="Cytosolic phospholipase A2 catalytic domain"/>
    <property type="match status" value="2"/>
</dbReference>
<keyword evidence="3 6" id="KW-0442">Lipid degradation</keyword>
<feature type="active site" description="Nucleophile" evidence="6">
    <location>
        <position position="65"/>
    </location>
</feature>
<dbReference type="EMBL" id="CP104562">
    <property type="protein sequence ID" value="UXH78392.1"/>
    <property type="molecule type" value="Genomic_DNA"/>
</dbReference>
<sequence>MGAALAGAAHADDEDIAPIAQRADGQRPRVALVLSGGGAKGGAHLGVLKTLQRLRVPVDLVVGTSAGSIAGAAYASGMPLADIEAELRPLNTAVLLHDVDRRHLPMRLKGDEASNFIGPELGINPRHQLALPKGAVAGVSLEAVLRRFTSRQRVDAFDDLPLPFRAIATDLSTAEMVVLDHGSLSLAVRASMALPALVNPVDLDGRLLVDGGVSRNLPVDVARAMGADVVIAVNIGAPLHTREALTSLLSVSDQMVRILTARNVAQSLSELRETDVLISPDVGDISVTDFDRLMEAEAAGEIATLAQARRLAALAVDAPRYAAYEQRRVQGTALAGRIDAIEIDGLSRVSERSVRDSLGLRDGDVFDAATADDSIKRLYARGDFERVGYAFAEVPDGRRVLTVIMNEKSWGPQYLRFGLGLSSDFQGSANFDLRLDHRATWLNAWGAEWRNDLQVGHSDRVRTEWYQPLLTSQRLFVSASAQASAEPFDLYNDRERVARFRKESGDLRLELGGVVSDAGELRVGLRRGKTRLGNDTGPVAGRDLIPTTNTGGVEARVQADTLDSLKFPRQGYAADFRLYRSLPSLGAQDAYSKLDVSLRAARSWQAHSLRAAYFASHGIGGTEVPGYELAQLGGFLRLSGYRTGQFLGTEMRMARLVYSYRIASPGLLDGIHLGGSIEVGRVSDSRGLLSDGRTLRSNAAFLAVDTPIGPLYLAYGRASAKDSTVYLFLGVP</sequence>
<dbReference type="PANTHER" id="PTHR14226:SF29">
    <property type="entry name" value="NEUROPATHY TARGET ESTERASE SWS"/>
    <property type="match status" value="1"/>
</dbReference>
<dbReference type="Pfam" id="PF01734">
    <property type="entry name" value="Patatin"/>
    <property type="match status" value="1"/>
</dbReference>
<protein>
    <submittedName>
        <fullName evidence="8">Patatin-like phospholipase family protein</fullName>
    </submittedName>
</protein>
<feature type="active site" description="Proton acceptor" evidence="6">
    <location>
        <position position="210"/>
    </location>
</feature>
<keyword evidence="4 6" id="KW-0443">Lipid metabolism</keyword>
<evidence type="ECO:0000313" key="9">
    <source>
        <dbReference type="Proteomes" id="UP001064933"/>
    </source>
</evidence>